<feature type="compositionally biased region" description="Pro residues" evidence="9">
    <location>
        <begin position="11"/>
        <end position="20"/>
    </location>
</feature>
<dbReference type="PROSITE" id="PS50005">
    <property type="entry name" value="TPR"/>
    <property type="match status" value="3"/>
</dbReference>
<feature type="domain" description="O-GlcNAc transferase C-terminal" evidence="10">
    <location>
        <begin position="1512"/>
        <end position="1713"/>
    </location>
</feature>
<evidence type="ECO:0000259" key="10">
    <source>
        <dbReference type="Pfam" id="PF13844"/>
    </source>
</evidence>
<name>A0A9P4TYN5_9PEZI</name>
<dbReference type="Pfam" id="PF13844">
    <property type="entry name" value="Glyco_transf_41"/>
    <property type="match status" value="2"/>
</dbReference>
<feature type="region of interest" description="Disordered" evidence="9">
    <location>
        <begin position="359"/>
        <end position="423"/>
    </location>
</feature>
<feature type="compositionally biased region" description="Basic and acidic residues" evidence="9">
    <location>
        <begin position="88"/>
        <end position="97"/>
    </location>
</feature>
<dbReference type="Gene3D" id="3.40.50.11380">
    <property type="match status" value="1"/>
</dbReference>
<evidence type="ECO:0000313" key="12">
    <source>
        <dbReference type="Proteomes" id="UP000800235"/>
    </source>
</evidence>
<comment type="caution">
    <text evidence="11">The sequence shown here is derived from an EMBL/GenBank/DDBJ whole genome shotgun (WGS) entry which is preliminary data.</text>
</comment>
<feature type="repeat" description="TPR" evidence="8">
    <location>
        <begin position="662"/>
        <end position="695"/>
    </location>
</feature>
<dbReference type="EC" id="2.4.1.255" evidence="3"/>
<evidence type="ECO:0000256" key="6">
    <source>
        <dbReference type="ARBA" id="ARBA00022737"/>
    </source>
</evidence>
<evidence type="ECO:0000256" key="3">
    <source>
        <dbReference type="ARBA" id="ARBA00011970"/>
    </source>
</evidence>
<dbReference type="EMBL" id="MU007042">
    <property type="protein sequence ID" value="KAF2430057.1"/>
    <property type="molecule type" value="Genomic_DNA"/>
</dbReference>
<evidence type="ECO:0000256" key="5">
    <source>
        <dbReference type="ARBA" id="ARBA00022679"/>
    </source>
</evidence>
<feature type="compositionally biased region" description="Polar residues" evidence="9">
    <location>
        <begin position="56"/>
        <end position="67"/>
    </location>
</feature>
<dbReference type="Gene3D" id="3.40.50.2000">
    <property type="entry name" value="Glycogen Phosphorylase B"/>
    <property type="match status" value="1"/>
</dbReference>
<dbReference type="InterPro" id="IPR011990">
    <property type="entry name" value="TPR-like_helical_dom_sf"/>
</dbReference>
<dbReference type="GO" id="GO:0006493">
    <property type="term" value="P:protein O-linked glycosylation"/>
    <property type="evidence" value="ECO:0007669"/>
    <property type="project" value="TreeGrafter"/>
</dbReference>
<evidence type="ECO:0000256" key="8">
    <source>
        <dbReference type="PROSITE-ProRule" id="PRU00339"/>
    </source>
</evidence>
<keyword evidence="7 8" id="KW-0802">TPR repeat</keyword>
<keyword evidence="6" id="KW-0677">Repeat</keyword>
<evidence type="ECO:0000313" key="11">
    <source>
        <dbReference type="EMBL" id="KAF2430057.1"/>
    </source>
</evidence>
<accession>A0A9P4TYN5</accession>
<dbReference type="FunFam" id="1.25.40.10:FF:000552">
    <property type="entry name" value="UDP-N-acetylglucosaminyltransferase (AFU_orthologue AFUA_1G03380)"/>
    <property type="match status" value="1"/>
</dbReference>
<feature type="domain" description="O-GlcNAc transferase C-terminal" evidence="10">
    <location>
        <begin position="1252"/>
        <end position="1434"/>
    </location>
</feature>
<dbReference type="SMART" id="SM00028">
    <property type="entry name" value="TPR"/>
    <property type="match status" value="4"/>
</dbReference>
<dbReference type="FunFam" id="3.40.50.2000:FF:000110">
    <property type="entry name" value="UDP-N-acetylglucosaminyltransferase protein"/>
    <property type="match status" value="1"/>
</dbReference>
<feature type="region of interest" description="Disordered" evidence="9">
    <location>
        <begin position="1"/>
        <end position="98"/>
    </location>
</feature>
<dbReference type="InterPro" id="IPR029489">
    <property type="entry name" value="OGT/SEC/SPY_C"/>
</dbReference>
<dbReference type="Gene3D" id="1.25.40.10">
    <property type="entry name" value="Tetratricopeptide repeat domain"/>
    <property type="match status" value="3"/>
</dbReference>
<comment type="similarity">
    <text evidence="2">Belongs to the glycosyltransferase 41 family. O-GlcNAc transferase subfamily.</text>
</comment>
<feature type="repeat" description="TPR" evidence="8">
    <location>
        <begin position="1051"/>
        <end position="1084"/>
    </location>
</feature>
<feature type="compositionally biased region" description="Low complexity" evidence="9">
    <location>
        <begin position="516"/>
        <end position="529"/>
    </location>
</feature>
<keyword evidence="12" id="KW-1185">Reference proteome</keyword>
<dbReference type="SUPFAM" id="SSF48452">
    <property type="entry name" value="TPR-like"/>
    <property type="match status" value="1"/>
</dbReference>
<feature type="compositionally biased region" description="Pro residues" evidence="9">
    <location>
        <begin position="473"/>
        <end position="485"/>
    </location>
</feature>
<evidence type="ECO:0000256" key="2">
    <source>
        <dbReference type="ARBA" id="ARBA00005386"/>
    </source>
</evidence>
<feature type="repeat" description="TPR" evidence="8">
    <location>
        <begin position="1017"/>
        <end position="1050"/>
    </location>
</feature>
<feature type="region of interest" description="Disordered" evidence="9">
    <location>
        <begin position="460"/>
        <end position="602"/>
    </location>
</feature>
<dbReference type="PANTHER" id="PTHR44998:SF1">
    <property type="entry name" value="UDP-N-ACETYLGLUCOSAMINE--PEPTIDE N-ACETYLGLUCOSAMINYLTRANSFERASE 110 KDA SUBUNIT"/>
    <property type="match status" value="1"/>
</dbReference>
<dbReference type="GO" id="GO:0097363">
    <property type="term" value="F:protein O-acetylglucosaminyltransferase activity"/>
    <property type="evidence" value="ECO:0007669"/>
    <property type="project" value="UniProtKB-EC"/>
</dbReference>
<evidence type="ECO:0000256" key="1">
    <source>
        <dbReference type="ARBA" id="ARBA00004922"/>
    </source>
</evidence>
<evidence type="ECO:0000256" key="9">
    <source>
        <dbReference type="SAM" id="MobiDB-lite"/>
    </source>
</evidence>
<gene>
    <name evidence="11" type="ORF">EJ08DRAFT_697847</name>
</gene>
<dbReference type="Pfam" id="PF13432">
    <property type="entry name" value="TPR_16"/>
    <property type="match status" value="1"/>
</dbReference>
<keyword evidence="5" id="KW-0808">Transferase</keyword>
<feature type="compositionally biased region" description="Polar residues" evidence="9">
    <location>
        <begin position="402"/>
        <end position="423"/>
    </location>
</feature>
<proteinExistence type="inferred from homology"/>
<evidence type="ECO:0000256" key="4">
    <source>
        <dbReference type="ARBA" id="ARBA00022676"/>
    </source>
</evidence>
<dbReference type="InterPro" id="IPR019734">
    <property type="entry name" value="TPR_rpt"/>
</dbReference>
<reference evidence="11" key="1">
    <citation type="journal article" date="2020" name="Stud. Mycol.">
        <title>101 Dothideomycetes genomes: a test case for predicting lifestyles and emergence of pathogens.</title>
        <authorList>
            <person name="Haridas S."/>
            <person name="Albert R."/>
            <person name="Binder M."/>
            <person name="Bloem J."/>
            <person name="Labutti K."/>
            <person name="Salamov A."/>
            <person name="Andreopoulos B."/>
            <person name="Baker S."/>
            <person name="Barry K."/>
            <person name="Bills G."/>
            <person name="Bluhm B."/>
            <person name="Cannon C."/>
            <person name="Castanera R."/>
            <person name="Culley D."/>
            <person name="Daum C."/>
            <person name="Ezra D."/>
            <person name="Gonzalez J."/>
            <person name="Henrissat B."/>
            <person name="Kuo A."/>
            <person name="Liang C."/>
            <person name="Lipzen A."/>
            <person name="Lutzoni F."/>
            <person name="Magnuson J."/>
            <person name="Mondo S."/>
            <person name="Nolan M."/>
            <person name="Ohm R."/>
            <person name="Pangilinan J."/>
            <person name="Park H.-J."/>
            <person name="Ramirez L."/>
            <person name="Alfaro M."/>
            <person name="Sun H."/>
            <person name="Tritt A."/>
            <person name="Yoshinaga Y."/>
            <person name="Zwiers L.-H."/>
            <person name="Turgeon B."/>
            <person name="Goodwin S."/>
            <person name="Spatafora J."/>
            <person name="Crous P."/>
            <person name="Grigoriev I."/>
        </authorList>
    </citation>
    <scope>NUCLEOTIDE SEQUENCE</scope>
    <source>
        <strain evidence="11">CBS 130266</strain>
    </source>
</reference>
<organism evidence="11 12">
    <name type="scientific">Tothia fuscella</name>
    <dbReference type="NCBI Taxonomy" id="1048955"/>
    <lineage>
        <taxon>Eukaryota</taxon>
        <taxon>Fungi</taxon>
        <taxon>Dikarya</taxon>
        <taxon>Ascomycota</taxon>
        <taxon>Pezizomycotina</taxon>
        <taxon>Dothideomycetes</taxon>
        <taxon>Pleosporomycetidae</taxon>
        <taxon>Venturiales</taxon>
        <taxon>Cylindrosympodiaceae</taxon>
        <taxon>Tothia</taxon>
    </lineage>
</organism>
<keyword evidence="4" id="KW-0328">Glycosyltransferase</keyword>
<dbReference type="FunFam" id="1.25.40.10:FF:000180">
    <property type="entry name" value="Related to UDP-N-acetylglucosaminyltransferase"/>
    <property type="match status" value="1"/>
</dbReference>
<feature type="compositionally biased region" description="Low complexity" evidence="9">
    <location>
        <begin position="36"/>
        <end position="50"/>
    </location>
</feature>
<dbReference type="FunFam" id="3.40.50.11380:FF:000004">
    <property type="entry name" value="UDP-N-acetylglucosaminyltransferase (AFU_orthologue AFUA_1G03380)"/>
    <property type="match status" value="1"/>
</dbReference>
<protein>
    <recommendedName>
        <fullName evidence="3">protein O-GlcNAc transferase</fullName>
        <ecNumber evidence="3">2.4.1.255</ecNumber>
    </recommendedName>
</protein>
<feature type="compositionally biased region" description="Low complexity" evidence="9">
    <location>
        <begin position="567"/>
        <end position="576"/>
    </location>
</feature>
<sequence>MATSMIRPHLPSNPPPPVRPPYLSRHPSDSLYDYVSPSSSLAHSPAPNSPYDGHCTPNQNSRHQVGHSQMPLRYAHPLQRNNSYPSHTDSKDSGEHMLRRKTPNGILNAAYDGNSVEQNERPHALKHIVLPLTDQFSAGRAGHQRDMAAFRPPMQHLDSFSHHMNNQWANELQFGTDPSNGTWNINPPHLPQIDSMLNQMPSHTPHLQYMHNGYHPYAFMPPTFQSSFGPTASNDTGPYGPYWPNGTFVPYRPAALRDMRYYPHSSTWTGHPIPNDGSFQNGNWYPMNQQRADIGSMGGMSGLGSMGNMTSMGNLGSLANLGNMGNRSYPTQQALSAAMQDSLNSQQSFPGFYSAGPLYPEHQTRTNNLSSMGDGPAAYPTNTALRMPAVQPLEPQPRYDSGPSSGQTTPTPHNYQNVQSSLGEFGAGSSNAIQREKVFSWAHTIYIDLLKYLHGVRRRAHHDRRNGTHNTSPPGPNIYPRPPRQPSADFSAHTNTHRSKSHPENQRPVLNLQQHSSSHNSESSTRSGSQQDLAPRVQSSSPWLPSGQPPNSTRHHTPQWQTPQYASSPLSQQHSSSHSHPRTLRRTSGSLHTNHHSGMRPDISHVANATSALDTLADICGHAGWKWVDGMLLGGCLAYALGNYARATDWYSKILAIDSSHVEAMSNLAATMLATNRKSDAETYWRRAVKLRPSYFEAVEHLIGLLCGESRGKEAVSIIEFVQKSLQCLKNEQLSSLDRRSERSSSISQSPCLSEVSDQPVFDYEGELESVGKESREIPGSSQPGFGTSGYAVAGAENGRILQLVHAKGNMLYAMGDNMGAAKAFEEAVMVGVGRQFGGIDGLIKHILTVVNMTDDPHVVDQLTSTDPVLLNPSQALDTAKLCFPPHGDMPGLSNIASDGQARKAVISTTSNSLLSLAKIFQDGMASNTPRPSTSKTVFGVREILALYYLSLSLQPSPSTANNVGILLASVQQVAPSRSMPMDPKTQLMFPGVTSGSGIHLALQYYNYGLNLDKKHAHLYTNFGSLLKDIGQLTWAIQMYEQAVQCDPNFDIALANLANAVKDTGRIADAIGYYRRAVSASPDFAEAVCGLANALNSVCGWQGRGGIATRGGKYDRWHVGEDNMLKDARMTGAQSSGWIKRVVDLVEKQLADGEGWGRGIINANFVEKMLSYLPVASGGQRQIQEKETSLATALQTWSGEKWEGARVIRLVERIIKRLTWQWYQDKHVKAMERPANSYTRPQLPSNMTVPAAPTVLPFHTFTCPMSAKQIRHISQRNGLRISCSTLKAPWLSTLVHPPPAPPNPTLKVGYVSSDFNNHPLAHLMQSVFGLHDRKRVEAYCYATTTSDNSSHRKQIEEQSPHFYDATTWPAEKLVDKIVEDGIHILINLNGYTRGARNEVFAARPAPIQMSFMGFAGTLGAEWCDYLLADETAIPPDTLRPWRRNIDIEDQVEDEKESNENDDWVYGENIVFCKDTFFCCDHRQSAPDAKEKQLTWEDEQRRRWEMRKSLFPSLSDDAIILGNFNQLYKIEPTTFRTWLRILAGIPNAVLWLLRFPDLGEQYLKKTAEKWAGTEVASRVIFTDVAPKHMHISRARVCDLFLDTPECNAHTTAADVLWSGTPLLTLPRYQYKMCSRMAASILKGALPKSAEGIQAEKDLIAEDEDDYESKAIALGKGLRYHGHRPVGRLAELRKTLYEARWKSALFDTKRWVMDLEEAYEIAWERWVRGEGGDIWLK</sequence>
<comment type="pathway">
    <text evidence="1">Protein modification; protein glycosylation.</text>
</comment>
<evidence type="ECO:0000256" key="7">
    <source>
        <dbReference type="ARBA" id="ARBA00022803"/>
    </source>
</evidence>
<dbReference type="Proteomes" id="UP000800235">
    <property type="component" value="Unassembled WGS sequence"/>
</dbReference>
<dbReference type="PANTHER" id="PTHR44998">
    <property type="match status" value="1"/>
</dbReference>
<dbReference type="OrthoDB" id="421121at2759"/>